<dbReference type="STRING" id="3885.V7C6L0"/>
<organism evidence="2 3">
    <name type="scientific">Phaseolus vulgaris</name>
    <name type="common">Kidney bean</name>
    <name type="synonym">French bean</name>
    <dbReference type="NCBI Taxonomy" id="3885"/>
    <lineage>
        <taxon>Eukaryota</taxon>
        <taxon>Viridiplantae</taxon>
        <taxon>Streptophyta</taxon>
        <taxon>Embryophyta</taxon>
        <taxon>Tracheophyta</taxon>
        <taxon>Spermatophyta</taxon>
        <taxon>Magnoliopsida</taxon>
        <taxon>eudicotyledons</taxon>
        <taxon>Gunneridae</taxon>
        <taxon>Pentapetalae</taxon>
        <taxon>rosids</taxon>
        <taxon>fabids</taxon>
        <taxon>Fabales</taxon>
        <taxon>Fabaceae</taxon>
        <taxon>Papilionoideae</taxon>
        <taxon>50 kb inversion clade</taxon>
        <taxon>NPAAA clade</taxon>
        <taxon>indigoferoid/millettioid clade</taxon>
        <taxon>Phaseoleae</taxon>
        <taxon>Phaseolus</taxon>
    </lineage>
</organism>
<accession>V7C6L0</accession>
<feature type="compositionally biased region" description="Basic and acidic residues" evidence="1">
    <location>
        <begin position="36"/>
        <end position="49"/>
    </location>
</feature>
<evidence type="ECO:0000313" key="3">
    <source>
        <dbReference type="Proteomes" id="UP000000226"/>
    </source>
</evidence>
<dbReference type="SMR" id="V7C6L0"/>
<dbReference type="Proteomes" id="UP000000226">
    <property type="component" value="Chromosome 3"/>
</dbReference>
<protein>
    <submittedName>
        <fullName evidence="2">Uncharacterized protein</fullName>
    </submittedName>
</protein>
<gene>
    <name evidence="2" type="ORF">PHAVU_003G000500g</name>
</gene>
<dbReference type="OrthoDB" id="1113767at2759"/>
<evidence type="ECO:0000313" key="2">
    <source>
        <dbReference type="EMBL" id="ESW25008.1"/>
    </source>
</evidence>
<evidence type="ECO:0000256" key="1">
    <source>
        <dbReference type="SAM" id="MobiDB-lite"/>
    </source>
</evidence>
<dbReference type="Gramene" id="ESW25008">
    <property type="protein sequence ID" value="ESW25008"/>
    <property type="gene ID" value="PHAVU_003G000500g"/>
</dbReference>
<proteinExistence type="predicted"/>
<name>V7C6L0_PHAVU</name>
<reference evidence="3" key="1">
    <citation type="journal article" date="2014" name="Nat. Genet.">
        <title>A reference genome for common bean and genome-wide analysis of dual domestications.</title>
        <authorList>
            <person name="Schmutz J."/>
            <person name="McClean P.E."/>
            <person name="Mamidi S."/>
            <person name="Wu G.A."/>
            <person name="Cannon S.B."/>
            <person name="Grimwood J."/>
            <person name="Jenkins J."/>
            <person name="Shu S."/>
            <person name="Song Q."/>
            <person name="Chavarro C."/>
            <person name="Torres-Torres M."/>
            <person name="Geffroy V."/>
            <person name="Moghaddam S.M."/>
            <person name="Gao D."/>
            <person name="Abernathy B."/>
            <person name="Barry K."/>
            <person name="Blair M."/>
            <person name="Brick M.A."/>
            <person name="Chovatia M."/>
            <person name="Gepts P."/>
            <person name="Goodstein D.M."/>
            <person name="Gonzales M."/>
            <person name="Hellsten U."/>
            <person name="Hyten D.L."/>
            <person name="Jia G."/>
            <person name="Kelly J.D."/>
            <person name="Kudrna D."/>
            <person name="Lee R."/>
            <person name="Richard M.M."/>
            <person name="Miklas P.N."/>
            <person name="Osorno J.M."/>
            <person name="Rodrigues J."/>
            <person name="Thareau V."/>
            <person name="Urrea C.A."/>
            <person name="Wang M."/>
            <person name="Yu Y."/>
            <person name="Zhang M."/>
            <person name="Wing R.A."/>
            <person name="Cregan P.B."/>
            <person name="Rokhsar D.S."/>
            <person name="Jackson S.A."/>
        </authorList>
    </citation>
    <scope>NUCLEOTIDE SEQUENCE [LARGE SCALE GENOMIC DNA]</scope>
    <source>
        <strain evidence="3">cv. G19833</strain>
    </source>
</reference>
<dbReference type="AlphaFoldDB" id="V7C6L0"/>
<dbReference type="EMBL" id="CM002290">
    <property type="protein sequence ID" value="ESW25008.1"/>
    <property type="molecule type" value="Genomic_DNA"/>
</dbReference>
<sequence>MVEGNSQLKNLLEENATAELPSHVEGICDFSSPSLKEGDDSKGKEKELLEQMDPPSISVIDMFPFGDYPEGEIQPYKDE</sequence>
<feature type="region of interest" description="Disordered" evidence="1">
    <location>
        <begin position="1"/>
        <end position="79"/>
    </location>
</feature>
<keyword evidence="3" id="KW-1185">Reference proteome</keyword>